<sequence length="227" mass="24275">MSGQTKVSLYNQPDLKNTADDAVANYLNSLKFRQDHTLTDVRLALGYGAFALAAACFAWDYYLGFEATKLWSAGAVAGYSLLNAALWFWQTRVEEGTIYAGEAPSSGGNGGSGGSDRLYIASLSKKADTTYYLKVAVVDAATGSHKAFALGKPFAEFFDAGGYFVAAPFQSWLASNIGLVARADPKRVKSDTEKLLETTPELLVALEEEQAQATGAEAVEGGKRRKA</sequence>
<organism evidence="1 2">
    <name type="scientific">Trichothecium roseum</name>
    <dbReference type="NCBI Taxonomy" id="47278"/>
    <lineage>
        <taxon>Eukaryota</taxon>
        <taxon>Fungi</taxon>
        <taxon>Dikarya</taxon>
        <taxon>Ascomycota</taxon>
        <taxon>Pezizomycotina</taxon>
        <taxon>Sordariomycetes</taxon>
        <taxon>Hypocreomycetidae</taxon>
        <taxon>Hypocreales</taxon>
        <taxon>Hypocreales incertae sedis</taxon>
        <taxon>Trichothecium</taxon>
    </lineage>
</organism>
<proteinExistence type="predicted"/>
<dbReference type="Proteomes" id="UP001163324">
    <property type="component" value="Chromosome 7"/>
</dbReference>
<evidence type="ECO:0000313" key="2">
    <source>
        <dbReference type="Proteomes" id="UP001163324"/>
    </source>
</evidence>
<dbReference type="EMBL" id="CM047946">
    <property type="protein sequence ID" value="KAI9897799.1"/>
    <property type="molecule type" value="Genomic_DNA"/>
</dbReference>
<keyword evidence="2" id="KW-1185">Reference proteome</keyword>
<protein>
    <submittedName>
        <fullName evidence="1">Uncharacterized protein</fullName>
    </submittedName>
</protein>
<gene>
    <name evidence="1" type="ORF">N3K66_007655</name>
</gene>
<comment type="caution">
    <text evidence="1">The sequence shown here is derived from an EMBL/GenBank/DDBJ whole genome shotgun (WGS) entry which is preliminary data.</text>
</comment>
<name>A0ACC0UUI4_9HYPO</name>
<accession>A0ACC0UUI4</accession>
<reference evidence="1" key="1">
    <citation type="submission" date="2022-10" db="EMBL/GenBank/DDBJ databases">
        <title>Complete Genome of Trichothecium roseum strain YXFP-22015, a Plant Pathogen Isolated from Citrus.</title>
        <authorList>
            <person name="Wang Y."/>
            <person name="Zhu L."/>
        </authorList>
    </citation>
    <scope>NUCLEOTIDE SEQUENCE</scope>
    <source>
        <strain evidence="1">YXFP-22015</strain>
    </source>
</reference>
<evidence type="ECO:0000313" key="1">
    <source>
        <dbReference type="EMBL" id="KAI9897799.1"/>
    </source>
</evidence>